<name>A0A0W8FDR3_9ZZZZ</name>
<sequence>MICRTGLLWDSPLLFGRYVEDCGACCEFVTPHMLASPFYRGRFVAVIAPTGFGNPAYSNLLPALRASSQRIRKFVEMGGRMLVFGAGGNRPDSYDWLPFRVTYQHVYRPCSVTFVEDSPYASVLADCEPDAVECDGWFPDHDATTIATCGNGESVMILKEIGEGVVVITSIHEYPSREFVKDFSCADRETLF</sequence>
<accession>A0A0W8FDR3</accession>
<dbReference type="SUPFAM" id="SSF52317">
    <property type="entry name" value="Class I glutamine amidotransferase-like"/>
    <property type="match status" value="1"/>
</dbReference>
<protein>
    <submittedName>
        <fullName evidence="1">Uncharacterized protein</fullName>
    </submittedName>
</protein>
<dbReference type="AlphaFoldDB" id="A0A0W8FDR3"/>
<gene>
    <name evidence="1" type="ORF">ASZ90_011242</name>
</gene>
<reference evidence="1" key="1">
    <citation type="journal article" date="2015" name="Proc. Natl. Acad. Sci. U.S.A.">
        <title>Networks of energetic and metabolic interactions define dynamics in microbial communities.</title>
        <authorList>
            <person name="Embree M."/>
            <person name="Liu J.K."/>
            <person name="Al-Bassam M.M."/>
            <person name="Zengler K."/>
        </authorList>
    </citation>
    <scope>NUCLEOTIDE SEQUENCE</scope>
</reference>
<proteinExistence type="predicted"/>
<organism evidence="1">
    <name type="scientific">hydrocarbon metagenome</name>
    <dbReference type="NCBI Taxonomy" id="938273"/>
    <lineage>
        <taxon>unclassified sequences</taxon>
        <taxon>metagenomes</taxon>
        <taxon>ecological metagenomes</taxon>
    </lineage>
</organism>
<dbReference type="EMBL" id="LNQE01001334">
    <property type="protein sequence ID" value="KUG19037.1"/>
    <property type="molecule type" value="Genomic_DNA"/>
</dbReference>
<dbReference type="InterPro" id="IPR029062">
    <property type="entry name" value="Class_I_gatase-like"/>
</dbReference>
<comment type="caution">
    <text evidence="1">The sequence shown here is derived from an EMBL/GenBank/DDBJ whole genome shotgun (WGS) entry which is preliminary data.</text>
</comment>
<evidence type="ECO:0000313" key="1">
    <source>
        <dbReference type="EMBL" id="KUG19037.1"/>
    </source>
</evidence>